<keyword evidence="3" id="KW-1185">Reference proteome</keyword>
<accession>A0A7W7D939</accession>
<name>A0A7W7D939_9ACTN</name>
<protein>
    <submittedName>
        <fullName evidence="2">Uncharacterized protein</fullName>
    </submittedName>
</protein>
<sequence>MAEVMLADSKLARFVAMLARAAETRPDTTPTLPPVKVSEPATDLNG</sequence>
<comment type="caution">
    <text evidence="2">The sequence shown here is derived from an EMBL/GenBank/DDBJ whole genome shotgun (WGS) entry which is preliminary data.</text>
</comment>
<proteinExistence type="predicted"/>
<gene>
    <name evidence="2" type="ORF">BJ982_003219</name>
</gene>
<dbReference type="Proteomes" id="UP000542210">
    <property type="component" value="Unassembled WGS sequence"/>
</dbReference>
<evidence type="ECO:0000313" key="3">
    <source>
        <dbReference type="Proteomes" id="UP000542210"/>
    </source>
</evidence>
<evidence type="ECO:0000256" key="1">
    <source>
        <dbReference type="SAM" id="MobiDB-lite"/>
    </source>
</evidence>
<dbReference type="AlphaFoldDB" id="A0A7W7D939"/>
<reference evidence="2 3" key="1">
    <citation type="submission" date="2020-08" db="EMBL/GenBank/DDBJ databases">
        <title>Sequencing the genomes of 1000 actinobacteria strains.</title>
        <authorList>
            <person name="Klenk H.-P."/>
        </authorList>
    </citation>
    <scope>NUCLEOTIDE SEQUENCE [LARGE SCALE GENOMIC DNA]</scope>
    <source>
        <strain evidence="2 3">DSM 45784</strain>
    </source>
</reference>
<evidence type="ECO:0000313" key="2">
    <source>
        <dbReference type="EMBL" id="MBB4701675.1"/>
    </source>
</evidence>
<dbReference type="EMBL" id="JACHND010000001">
    <property type="protein sequence ID" value="MBB4701675.1"/>
    <property type="molecule type" value="Genomic_DNA"/>
</dbReference>
<feature type="region of interest" description="Disordered" evidence="1">
    <location>
        <begin position="23"/>
        <end position="46"/>
    </location>
</feature>
<organism evidence="2 3">
    <name type="scientific">Sphaerisporangium siamense</name>
    <dbReference type="NCBI Taxonomy" id="795645"/>
    <lineage>
        <taxon>Bacteria</taxon>
        <taxon>Bacillati</taxon>
        <taxon>Actinomycetota</taxon>
        <taxon>Actinomycetes</taxon>
        <taxon>Streptosporangiales</taxon>
        <taxon>Streptosporangiaceae</taxon>
        <taxon>Sphaerisporangium</taxon>
    </lineage>
</organism>
<dbReference type="RefSeq" id="WP_184612769.1">
    <property type="nucleotide sequence ID" value="NZ_BOOV01000007.1"/>
</dbReference>